<comment type="caution">
    <text evidence="1">The sequence shown here is derived from an EMBL/GenBank/DDBJ whole genome shotgun (WGS) entry which is preliminary data.</text>
</comment>
<evidence type="ECO:0000313" key="2">
    <source>
        <dbReference type="Proteomes" id="UP000640509"/>
    </source>
</evidence>
<organism evidence="1 2">
    <name type="scientific">Paracoccus acridae</name>
    <dbReference type="NCBI Taxonomy" id="1795310"/>
    <lineage>
        <taxon>Bacteria</taxon>
        <taxon>Pseudomonadati</taxon>
        <taxon>Pseudomonadota</taxon>
        <taxon>Alphaproteobacteria</taxon>
        <taxon>Rhodobacterales</taxon>
        <taxon>Paracoccaceae</taxon>
        <taxon>Paracoccus</taxon>
    </lineage>
</organism>
<accession>A0ABQ1VNP9</accession>
<keyword evidence="2" id="KW-1185">Reference proteome</keyword>
<evidence type="ECO:0000313" key="1">
    <source>
        <dbReference type="EMBL" id="GGF80312.1"/>
    </source>
</evidence>
<dbReference type="Proteomes" id="UP000640509">
    <property type="component" value="Unassembled WGS sequence"/>
</dbReference>
<protein>
    <submittedName>
        <fullName evidence="1">Uncharacterized protein</fullName>
    </submittedName>
</protein>
<sequence length="71" mass="7919">MIALFLYGHGCLRTRDHATQQGRSYASFYGLAEWALFSARKINYPLKPGADIKVLSAERVCVVGFRVFPPG</sequence>
<proteinExistence type="predicted"/>
<name>A0ABQ1VNP9_9RHOB</name>
<dbReference type="EMBL" id="BMIV01000027">
    <property type="protein sequence ID" value="GGF80312.1"/>
    <property type="molecule type" value="Genomic_DNA"/>
</dbReference>
<reference evidence="2" key="1">
    <citation type="journal article" date="2019" name="Int. J. Syst. Evol. Microbiol.">
        <title>The Global Catalogue of Microorganisms (GCM) 10K type strain sequencing project: providing services to taxonomists for standard genome sequencing and annotation.</title>
        <authorList>
            <consortium name="The Broad Institute Genomics Platform"/>
            <consortium name="The Broad Institute Genome Sequencing Center for Infectious Disease"/>
            <person name="Wu L."/>
            <person name="Ma J."/>
        </authorList>
    </citation>
    <scope>NUCLEOTIDE SEQUENCE [LARGE SCALE GENOMIC DNA]</scope>
    <source>
        <strain evidence="2">CGMCC 1.15419</strain>
    </source>
</reference>
<gene>
    <name evidence="1" type="ORF">GCM10011402_36180</name>
</gene>